<dbReference type="PROSITE" id="PS00435">
    <property type="entry name" value="PEROXIDASE_1"/>
    <property type="match status" value="1"/>
</dbReference>
<dbReference type="SUPFAM" id="SSF48113">
    <property type="entry name" value="Heme-dependent peroxidases"/>
    <property type="match status" value="1"/>
</dbReference>
<dbReference type="PANTHER" id="PTHR31517:SF84">
    <property type="entry name" value="PEROXIDASE"/>
    <property type="match status" value="1"/>
</dbReference>
<dbReference type="GeneID" id="109728370"/>
<feature type="binding site" description="axial binding residue" evidence="13">
    <location>
        <position position="141"/>
    </location>
    <ligand>
        <name>heme b</name>
        <dbReference type="ChEBI" id="CHEBI:60344"/>
    </ligand>
    <ligandPart>
        <name>Fe</name>
        <dbReference type="ChEBI" id="CHEBI:18248"/>
    </ligandPart>
</feature>
<evidence type="ECO:0000313" key="17">
    <source>
        <dbReference type="Proteomes" id="UP000515123"/>
    </source>
</evidence>
<comment type="similarity">
    <text evidence="2">Belongs to the peroxidase family. Ascorbate peroxidase subfamily.</text>
</comment>
<dbReference type="GO" id="GO:0020037">
    <property type="term" value="F:heme binding"/>
    <property type="evidence" value="ECO:0007669"/>
    <property type="project" value="UniProtKB-UniRule"/>
</dbReference>
<evidence type="ECO:0000256" key="6">
    <source>
        <dbReference type="ARBA" id="ARBA00022837"/>
    </source>
</evidence>
<dbReference type="OrthoDB" id="2113341at2759"/>
<evidence type="ECO:0000256" key="3">
    <source>
        <dbReference type="ARBA" id="ARBA00022559"/>
    </source>
</evidence>
<dbReference type="GO" id="GO:0140825">
    <property type="term" value="F:lactoperoxidase activity"/>
    <property type="evidence" value="ECO:0007669"/>
    <property type="project" value="UniProtKB-EC"/>
</dbReference>
<dbReference type="InterPro" id="IPR019793">
    <property type="entry name" value="Peroxidases_heam-ligand_BS"/>
</dbReference>
<dbReference type="PANTHER" id="PTHR31517">
    <property type="match status" value="1"/>
</dbReference>
<keyword evidence="11 15" id="KW-0376">Hydrogen peroxide</keyword>
<gene>
    <name evidence="18" type="primary">LOC109728370</name>
</gene>
<dbReference type="CDD" id="cd00693">
    <property type="entry name" value="secretory_peroxidase"/>
    <property type="match status" value="1"/>
</dbReference>
<evidence type="ECO:0000259" key="16">
    <source>
        <dbReference type="PROSITE" id="PS50873"/>
    </source>
</evidence>
<reference evidence="18" key="2">
    <citation type="submission" date="2025-08" db="UniProtKB">
        <authorList>
            <consortium name="RefSeq"/>
        </authorList>
    </citation>
    <scope>IDENTIFICATION</scope>
    <source>
        <tissue evidence="18">Leaf</tissue>
    </source>
</reference>
<accession>A0A6P5H2P4</accession>
<proteinExistence type="inferred from homology"/>
<evidence type="ECO:0000256" key="1">
    <source>
        <dbReference type="ARBA" id="ARBA00000189"/>
    </source>
</evidence>
<feature type="binding site" evidence="13">
    <location>
        <position position="22"/>
    </location>
    <ligand>
        <name>Ca(2+)</name>
        <dbReference type="ChEBI" id="CHEBI:29108"/>
        <label>1</label>
    </ligand>
</feature>
<feature type="disulfide bond" evidence="14">
    <location>
        <begin position="69"/>
        <end position="271"/>
    </location>
</feature>
<feature type="binding site" evidence="13">
    <location>
        <position position="24"/>
    </location>
    <ligand>
        <name>Ca(2+)</name>
        <dbReference type="ChEBI" id="CHEBI:29108"/>
        <label>1</label>
    </ligand>
</feature>
<dbReference type="InterPro" id="IPR002016">
    <property type="entry name" value="Haem_peroxidase"/>
</dbReference>
<dbReference type="EC" id="1.11.1.7" evidence="15"/>
<dbReference type="GO" id="GO:0042744">
    <property type="term" value="P:hydrogen peroxide catabolic process"/>
    <property type="evidence" value="ECO:0007669"/>
    <property type="project" value="UniProtKB-KW"/>
</dbReference>
<evidence type="ECO:0000256" key="5">
    <source>
        <dbReference type="ARBA" id="ARBA00022723"/>
    </source>
</evidence>
<evidence type="ECO:0000256" key="7">
    <source>
        <dbReference type="ARBA" id="ARBA00023002"/>
    </source>
</evidence>
<evidence type="ECO:0000256" key="11">
    <source>
        <dbReference type="ARBA" id="ARBA00023324"/>
    </source>
</evidence>
<reference evidence="17" key="1">
    <citation type="journal article" date="2015" name="Nat. Genet.">
        <title>The pineapple genome and the evolution of CAM photosynthesis.</title>
        <authorList>
            <person name="Ming R."/>
            <person name="VanBuren R."/>
            <person name="Wai C.M."/>
            <person name="Tang H."/>
            <person name="Schatz M.C."/>
            <person name="Bowers J.E."/>
            <person name="Lyons E."/>
            <person name="Wang M.L."/>
            <person name="Chen J."/>
            <person name="Biggers E."/>
            <person name="Zhang J."/>
            <person name="Huang L."/>
            <person name="Zhang L."/>
            <person name="Miao W."/>
            <person name="Zhang J."/>
            <person name="Ye Z."/>
            <person name="Miao C."/>
            <person name="Lin Z."/>
            <person name="Wang H."/>
            <person name="Zhou H."/>
            <person name="Yim W.C."/>
            <person name="Priest H.D."/>
            <person name="Zheng C."/>
            <person name="Woodhouse M."/>
            <person name="Edger P.P."/>
            <person name="Guyot R."/>
            <person name="Guo H.B."/>
            <person name="Guo H."/>
            <person name="Zheng G."/>
            <person name="Singh R."/>
            <person name="Sharma A."/>
            <person name="Min X."/>
            <person name="Zheng Y."/>
            <person name="Lee H."/>
            <person name="Gurtowski J."/>
            <person name="Sedlazeck F.J."/>
            <person name="Harkess A."/>
            <person name="McKain M.R."/>
            <person name="Liao Z."/>
            <person name="Fang J."/>
            <person name="Liu J."/>
            <person name="Zhang X."/>
            <person name="Zhang Q."/>
            <person name="Hu W."/>
            <person name="Qin Y."/>
            <person name="Wang K."/>
            <person name="Chen L.Y."/>
            <person name="Shirley N."/>
            <person name="Lin Y.R."/>
            <person name="Liu L.Y."/>
            <person name="Hernandez A.G."/>
            <person name="Wright C.L."/>
            <person name="Bulone V."/>
            <person name="Tuskan G.A."/>
            <person name="Heath K."/>
            <person name="Zee F."/>
            <person name="Moore P.H."/>
            <person name="Sunkar R."/>
            <person name="Leebens-Mack J.H."/>
            <person name="Mockler T."/>
            <person name="Bennetzen J.L."/>
            <person name="Freeling M."/>
            <person name="Sankoff D."/>
            <person name="Paterson A.H."/>
            <person name="Zhu X."/>
            <person name="Yang X."/>
            <person name="Smith J.A."/>
            <person name="Cushman J.C."/>
            <person name="Paull R.E."/>
            <person name="Yu Q."/>
        </authorList>
    </citation>
    <scope>NUCLEOTIDE SEQUENCE [LARGE SCALE GENOMIC DNA]</scope>
    <source>
        <strain evidence="17">cv. F153</strain>
    </source>
</reference>
<feature type="domain" description="Plant heme peroxidase family profile" evidence="16">
    <location>
        <begin position="17"/>
        <end position="275"/>
    </location>
</feature>
<comment type="subcellular location">
    <subcellularLocation>
        <location evidence="15">Secreted</location>
    </subcellularLocation>
</comment>
<evidence type="ECO:0000256" key="10">
    <source>
        <dbReference type="ARBA" id="ARBA00023283"/>
    </source>
</evidence>
<comment type="cofactor">
    <cofactor evidence="13 15">
        <name>Ca(2+)</name>
        <dbReference type="ChEBI" id="CHEBI:29108"/>
    </cofactor>
    <text evidence="13 15">Binds 2 calcium ions per subunit.</text>
</comment>
<keyword evidence="4 15" id="KW-0349">Heme</keyword>
<keyword evidence="6 13" id="KW-0106">Calcium</keyword>
<evidence type="ECO:0000256" key="9">
    <source>
        <dbReference type="ARBA" id="ARBA00023157"/>
    </source>
</evidence>
<evidence type="ECO:0000256" key="13">
    <source>
        <dbReference type="PIRSR" id="PIRSR600823-3"/>
    </source>
</evidence>
<dbReference type="GO" id="GO:0005576">
    <property type="term" value="C:extracellular region"/>
    <property type="evidence" value="ECO:0007669"/>
    <property type="project" value="UniProtKB-SubCell"/>
</dbReference>
<dbReference type="RefSeq" id="XP_020114352.1">
    <property type="nucleotide sequence ID" value="XM_020258763.1"/>
</dbReference>
<organism evidence="17 18">
    <name type="scientific">Ananas comosus</name>
    <name type="common">Pineapple</name>
    <name type="synonym">Ananas ananas</name>
    <dbReference type="NCBI Taxonomy" id="4615"/>
    <lineage>
        <taxon>Eukaryota</taxon>
        <taxon>Viridiplantae</taxon>
        <taxon>Streptophyta</taxon>
        <taxon>Embryophyta</taxon>
        <taxon>Tracheophyta</taxon>
        <taxon>Spermatophyta</taxon>
        <taxon>Magnoliopsida</taxon>
        <taxon>Liliopsida</taxon>
        <taxon>Poales</taxon>
        <taxon>Bromeliaceae</taxon>
        <taxon>Bromelioideae</taxon>
        <taxon>Ananas</taxon>
    </lineage>
</organism>
<dbReference type="Gene3D" id="1.10.420.10">
    <property type="entry name" value="Peroxidase, domain 2"/>
    <property type="match status" value="1"/>
</dbReference>
<comment type="function">
    <text evidence="15">Removal of H(2)O(2), oxidation of toxic reductants, biosynthesis and degradation of lignin, suberization, auxin catabolism, response to environmental stresses such as wounding, pathogen attack and oxidative stress.</text>
</comment>
<comment type="catalytic activity">
    <reaction evidence="1 15">
        <text>2 a phenolic donor + H2O2 = 2 a phenolic radical donor + 2 H2O</text>
        <dbReference type="Rhea" id="RHEA:56136"/>
        <dbReference type="ChEBI" id="CHEBI:15377"/>
        <dbReference type="ChEBI" id="CHEBI:16240"/>
        <dbReference type="ChEBI" id="CHEBI:139520"/>
        <dbReference type="ChEBI" id="CHEBI:139521"/>
        <dbReference type="EC" id="1.11.1.7"/>
    </reaction>
</comment>
<dbReference type="InterPro" id="IPR000823">
    <property type="entry name" value="Peroxidase_pln"/>
</dbReference>
<dbReference type="PRINTS" id="PR00461">
    <property type="entry name" value="PLPEROXIDASE"/>
</dbReference>
<feature type="binding site" evidence="13">
    <location>
        <position position="36"/>
    </location>
    <ligand>
        <name>Ca(2+)</name>
        <dbReference type="ChEBI" id="CHEBI:29108"/>
        <label>1</label>
    </ligand>
</feature>
<evidence type="ECO:0000256" key="2">
    <source>
        <dbReference type="ARBA" id="ARBA00006873"/>
    </source>
</evidence>
<keyword evidence="7 15" id="KW-0560">Oxidoreductase</keyword>
<evidence type="ECO:0000256" key="14">
    <source>
        <dbReference type="PIRSR" id="PIRSR600823-5"/>
    </source>
</evidence>
<dbReference type="AlphaFoldDB" id="A0A6P5H2P4"/>
<keyword evidence="17" id="KW-1185">Reference proteome</keyword>
<name>A0A6P5H2P4_ANACO</name>
<comment type="similarity">
    <text evidence="15">Belongs to the peroxidase family. Classical plant (class III) peroxidase subfamily.</text>
</comment>
<dbReference type="PRINTS" id="PR00458">
    <property type="entry name" value="PEROXIDASE"/>
</dbReference>
<keyword evidence="5 13" id="KW-0479">Metal-binding</keyword>
<dbReference type="PROSITE" id="PS50873">
    <property type="entry name" value="PEROXIDASE_4"/>
    <property type="match status" value="1"/>
</dbReference>
<comment type="cofactor">
    <cofactor evidence="13 15">
        <name>heme b</name>
        <dbReference type="ChEBI" id="CHEBI:60344"/>
    </cofactor>
    <text evidence="13 15">Binds 1 heme b (iron(II)-protoporphyrin IX) group per subunit.</text>
</comment>
<evidence type="ECO:0000256" key="15">
    <source>
        <dbReference type="RuleBase" id="RU362060"/>
    </source>
</evidence>
<sequence>MVSIKYCRRSLVQVVKYLLGCDGSVLIDSTANNTAEKDAIPNNPSLHGFEVIDAAKSVVEAQCPETVSCADILAFAARDSITLTGNVTYQVPAGRRDGTVSNASEVIPNIPAPTFNSTQLINSFQAKNLTAEEMVILSGAHTVGVSHCSSFLNRIYNFSNTSQVDPTMSPAYAKLLQALCPSNSTRFTPITTGLDVISPGVLDNKYYVGLTNSLSLLTSDHALLTDANLSAAVSRFATHQSAWESKFTKAMVRMGEIQVLTGTEGQIRLNCRVVNNASTTAAAAAATGFGSVVGSSHYTAGGVATI</sequence>
<evidence type="ECO:0000256" key="4">
    <source>
        <dbReference type="ARBA" id="ARBA00022617"/>
    </source>
</evidence>
<dbReference type="GO" id="GO:0006979">
    <property type="term" value="P:response to oxidative stress"/>
    <property type="evidence" value="ECO:0007669"/>
    <property type="project" value="UniProtKB-UniRule"/>
</dbReference>
<feature type="binding site" evidence="13">
    <location>
        <position position="195"/>
    </location>
    <ligand>
        <name>Ca(2+)</name>
        <dbReference type="ChEBI" id="CHEBI:29108"/>
        <label>2</label>
    </ligand>
</feature>
<keyword evidence="15" id="KW-0964">Secreted</keyword>
<feature type="binding site" evidence="12">
    <location>
        <position position="111"/>
    </location>
    <ligand>
        <name>substrate</name>
    </ligand>
</feature>
<evidence type="ECO:0000256" key="8">
    <source>
        <dbReference type="ARBA" id="ARBA00023004"/>
    </source>
</evidence>
<keyword evidence="3 15" id="KW-0575">Peroxidase</keyword>
<keyword evidence="10" id="KW-0873">Pyrrolidone carboxylic acid</keyword>
<feature type="binding site" evidence="13">
    <location>
        <position position="20"/>
    </location>
    <ligand>
        <name>Ca(2+)</name>
        <dbReference type="ChEBI" id="CHEBI:29108"/>
        <label>1</label>
    </ligand>
</feature>
<evidence type="ECO:0000313" key="18">
    <source>
        <dbReference type="RefSeq" id="XP_020114352.1"/>
    </source>
</evidence>
<keyword evidence="9 14" id="KW-1015">Disulfide bond</keyword>
<feature type="binding site" evidence="13">
    <location>
        <position position="203"/>
    </location>
    <ligand>
        <name>Ca(2+)</name>
        <dbReference type="ChEBI" id="CHEBI:29108"/>
        <label>2</label>
    </ligand>
</feature>
<dbReference type="FunFam" id="1.10.420.10:FF:000001">
    <property type="entry name" value="Peroxidase"/>
    <property type="match status" value="1"/>
</dbReference>
<dbReference type="FunFam" id="1.10.520.10:FF:000022">
    <property type="entry name" value="Peroxidase"/>
    <property type="match status" value="1"/>
</dbReference>
<dbReference type="GO" id="GO:0046872">
    <property type="term" value="F:metal ion binding"/>
    <property type="evidence" value="ECO:0007669"/>
    <property type="project" value="UniProtKB-UniRule"/>
</dbReference>
<dbReference type="InterPro" id="IPR033905">
    <property type="entry name" value="Secretory_peroxidase"/>
</dbReference>
<dbReference type="Pfam" id="PF00141">
    <property type="entry name" value="peroxidase"/>
    <property type="match status" value="1"/>
</dbReference>
<dbReference type="Proteomes" id="UP000515123">
    <property type="component" value="Linkage group 23"/>
</dbReference>
<dbReference type="Gene3D" id="1.10.520.10">
    <property type="match status" value="1"/>
</dbReference>
<dbReference type="InterPro" id="IPR010255">
    <property type="entry name" value="Haem_peroxidase_sf"/>
</dbReference>
<feature type="binding site" evidence="13">
    <location>
        <position position="142"/>
    </location>
    <ligand>
        <name>Ca(2+)</name>
        <dbReference type="ChEBI" id="CHEBI:29108"/>
        <label>2</label>
    </ligand>
</feature>
<feature type="disulfide bond" evidence="14">
    <location>
        <begin position="148"/>
        <end position="180"/>
    </location>
</feature>
<evidence type="ECO:0000256" key="12">
    <source>
        <dbReference type="PIRSR" id="PIRSR600823-2"/>
    </source>
</evidence>
<keyword evidence="8 13" id="KW-0408">Iron</keyword>
<protein>
    <recommendedName>
        <fullName evidence="15">Peroxidase</fullName>
        <ecNumber evidence="15">1.11.1.7</ecNumber>
    </recommendedName>
</protein>